<dbReference type="InterPro" id="IPR010499">
    <property type="entry name" value="AraC_E-bd"/>
</dbReference>
<proteinExistence type="predicted"/>
<dbReference type="InterPro" id="IPR029442">
    <property type="entry name" value="GyrI-like"/>
</dbReference>
<dbReference type="Pfam" id="PF12833">
    <property type="entry name" value="HTH_18"/>
    <property type="match status" value="1"/>
</dbReference>
<dbReference type="PRINTS" id="PR00032">
    <property type="entry name" value="HTHARAC"/>
</dbReference>
<dbReference type="PROSITE" id="PS01124">
    <property type="entry name" value="HTH_ARAC_FAMILY_2"/>
    <property type="match status" value="1"/>
</dbReference>
<dbReference type="SUPFAM" id="SSF55136">
    <property type="entry name" value="Probable bacterial effector-binding domain"/>
    <property type="match status" value="1"/>
</dbReference>
<dbReference type="InterPro" id="IPR020449">
    <property type="entry name" value="Tscrpt_reg_AraC-type_HTH"/>
</dbReference>
<dbReference type="Pfam" id="PF06445">
    <property type="entry name" value="GyrI-like"/>
    <property type="match status" value="1"/>
</dbReference>
<accession>A0ABT3H305</accession>
<name>A0ABT3H305_9RHOB</name>
<protein>
    <submittedName>
        <fullName evidence="5">AraC family transcriptional regulator</fullName>
    </submittedName>
</protein>
<dbReference type="PANTHER" id="PTHR40055:SF1">
    <property type="entry name" value="TRANSCRIPTIONAL REGULATOR YGIV-RELATED"/>
    <property type="match status" value="1"/>
</dbReference>
<evidence type="ECO:0000256" key="3">
    <source>
        <dbReference type="ARBA" id="ARBA00023163"/>
    </source>
</evidence>
<dbReference type="EMBL" id="JAPDFL010000001">
    <property type="protein sequence ID" value="MCW1934212.1"/>
    <property type="molecule type" value="Genomic_DNA"/>
</dbReference>
<dbReference type="Proteomes" id="UP001208938">
    <property type="component" value="Unassembled WGS sequence"/>
</dbReference>
<comment type="caution">
    <text evidence="5">The sequence shown here is derived from an EMBL/GenBank/DDBJ whole genome shotgun (WGS) entry which is preliminary data.</text>
</comment>
<dbReference type="RefSeq" id="WP_264507027.1">
    <property type="nucleotide sequence ID" value="NZ_JAPDFL010000001.1"/>
</dbReference>
<keyword evidence="2" id="KW-0238">DNA-binding</keyword>
<dbReference type="InterPro" id="IPR018060">
    <property type="entry name" value="HTH_AraC"/>
</dbReference>
<dbReference type="InterPro" id="IPR009057">
    <property type="entry name" value="Homeodomain-like_sf"/>
</dbReference>
<reference evidence="5 6" key="1">
    <citation type="submission" date="2022-10" db="EMBL/GenBank/DDBJ databases">
        <title>Pararhodobacter sp. nov., isolated from marine algae.</title>
        <authorList>
            <person name="Choi B.J."/>
            <person name="Kim J.M."/>
            <person name="Lee J.K."/>
            <person name="Choi D.G."/>
            <person name="Jeon C.O."/>
        </authorList>
    </citation>
    <scope>NUCLEOTIDE SEQUENCE [LARGE SCALE GENOMIC DNA]</scope>
    <source>
        <strain evidence="5 6">ZQ420</strain>
    </source>
</reference>
<evidence type="ECO:0000313" key="5">
    <source>
        <dbReference type="EMBL" id="MCW1934212.1"/>
    </source>
</evidence>
<dbReference type="InterPro" id="IPR011256">
    <property type="entry name" value="Reg_factor_effector_dom_sf"/>
</dbReference>
<evidence type="ECO:0000259" key="4">
    <source>
        <dbReference type="PROSITE" id="PS01124"/>
    </source>
</evidence>
<dbReference type="Gene3D" id="1.10.10.60">
    <property type="entry name" value="Homeodomain-like"/>
    <property type="match status" value="1"/>
</dbReference>
<dbReference type="SUPFAM" id="SSF46689">
    <property type="entry name" value="Homeodomain-like"/>
    <property type="match status" value="2"/>
</dbReference>
<keyword evidence="1" id="KW-0805">Transcription regulation</keyword>
<evidence type="ECO:0000256" key="1">
    <source>
        <dbReference type="ARBA" id="ARBA00023015"/>
    </source>
</evidence>
<evidence type="ECO:0000313" key="6">
    <source>
        <dbReference type="Proteomes" id="UP001208938"/>
    </source>
</evidence>
<keyword evidence="6" id="KW-1185">Reference proteome</keyword>
<evidence type="ECO:0000256" key="2">
    <source>
        <dbReference type="ARBA" id="ARBA00023125"/>
    </source>
</evidence>
<dbReference type="PANTHER" id="PTHR40055">
    <property type="entry name" value="TRANSCRIPTIONAL REGULATOR YGIV-RELATED"/>
    <property type="match status" value="1"/>
</dbReference>
<keyword evidence="3" id="KW-0804">Transcription</keyword>
<dbReference type="InterPro" id="IPR018062">
    <property type="entry name" value="HTH_AraC-typ_CS"/>
</dbReference>
<feature type="domain" description="HTH araC/xylS-type" evidence="4">
    <location>
        <begin position="10"/>
        <end position="108"/>
    </location>
</feature>
<dbReference type="SMART" id="SM00342">
    <property type="entry name" value="HTH_ARAC"/>
    <property type="match status" value="1"/>
</dbReference>
<sequence>MTVDYKARLKRVYAAIHDDPAREHSLDELADVAALSRFHFHRVFAAMTGETVSEAVRRVRLNRAAHALARSDTPVAAVGRACGYANAASFTRAFRAAYGITPGNFRKAGQALPLKLRAIGQEGHSMFPVTITNETARRAIGLPFTGPYMQIGAAYDQLSAELAALDLWQQTRGLVGVYFDDPSIVAPEALRSFAGVIVDADLPLPVGLDELSIAGGRHACMAFKGPYTGFGLAYEWLFGDWLAASGEAMRDAPSWEFYLNTPMNTAPEDLRTDILLPLEDRA</sequence>
<dbReference type="PROSITE" id="PS00041">
    <property type="entry name" value="HTH_ARAC_FAMILY_1"/>
    <property type="match status" value="1"/>
</dbReference>
<dbReference type="InterPro" id="IPR050908">
    <property type="entry name" value="SmbC-like"/>
</dbReference>
<organism evidence="5 6">
    <name type="scientific">Pararhodobacter zhoushanensis</name>
    <dbReference type="NCBI Taxonomy" id="2479545"/>
    <lineage>
        <taxon>Bacteria</taxon>
        <taxon>Pseudomonadati</taxon>
        <taxon>Pseudomonadota</taxon>
        <taxon>Alphaproteobacteria</taxon>
        <taxon>Rhodobacterales</taxon>
        <taxon>Paracoccaceae</taxon>
        <taxon>Pararhodobacter</taxon>
    </lineage>
</organism>
<dbReference type="SMART" id="SM00871">
    <property type="entry name" value="AraC_E_bind"/>
    <property type="match status" value="1"/>
</dbReference>
<gene>
    <name evidence="5" type="ORF">OKW52_18605</name>
</gene>
<dbReference type="Gene3D" id="3.20.80.10">
    <property type="entry name" value="Regulatory factor, effector binding domain"/>
    <property type="match status" value="1"/>
</dbReference>